<accession>A0AAD6U6J9</accession>
<feature type="compositionally biased region" description="Polar residues" evidence="1">
    <location>
        <begin position="70"/>
        <end position="81"/>
    </location>
</feature>
<proteinExistence type="predicted"/>
<gene>
    <name evidence="2" type="ORF">B0H15DRAFT_931420</name>
</gene>
<name>A0AAD6U6J9_9AGAR</name>
<dbReference type="EMBL" id="JARJCN010000031">
    <property type="protein sequence ID" value="KAJ7086347.1"/>
    <property type="molecule type" value="Genomic_DNA"/>
</dbReference>
<evidence type="ECO:0000313" key="3">
    <source>
        <dbReference type="Proteomes" id="UP001222325"/>
    </source>
</evidence>
<feature type="compositionally biased region" description="Basic residues" evidence="1">
    <location>
        <begin position="101"/>
        <end position="121"/>
    </location>
</feature>
<sequence>MTEYDDSPEGRAQWQRTQERMAHWVNETGHFAPQFKSPFAPRSDVPQDNEPLAGSASPSHAAHTLIHSPLLSTPSPKNSRSPIHAHRSHRERDRDRDRGRARSHSPTRHTSSHRSSRRRSSSRGAYTIVPGASGATVQYAQAAHYEPAAYVVIARGDRRVQVVSLTASHIREPEREAWTQPQRGALAGVAPCLAGRYSHPGPEWERGEVGADIGLWKGPPE</sequence>
<reference evidence="2" key="1">
    <citation type="submission" date="2023-03" db="EMBL/GenBank/DDBJ databases">
        <title>Massive genome expansion in bonnet fungi (Mycena s.s.) driven by repeated elements and novel gene families across ecological guilds.</title>
        <authorList>
            <consortium name="Lawrence Berkeley National Laboratory"/>
            <person name="Harder C.B."/>
            <person name="Miyauchi S."/>
            <person name="Viragh M."/>
            <person name="Kuo A."/>
            <person name="Thoen E."/>
            <person name="Andreopoulos B."/>
            <person name="Lu D."/>
            <person name="Skrede I."/>
            <person name="Drula E."/>
            <person name="Henrissat B."/>
            <person name="Morin E."/>
            <person name="Kohler A."/>
            <person name="Barry K."/>
            <person name="LaButti K."/>
            <person name="Morin E."/>
            <person name="Salamov A."/>
            <person name="Lipzen A."/>
            <person name="Mereny Z."/>
            <person name="Hegedus B."/>
            <person name="Baldrian P."/>
            <person name="Stursova M."/>
            <person name="Weitz H."/>
            <person name="Taylor A."/>
            <person name="Grigoriev I.V."/>
            <person name="Nagy L.G."/>
            <person name="Martin F."/>
            <person name="Kauserud H."/>
        </authorList>
    </citation>
    <scope>NUCLEOTIDE SEQUENCE</scope>
    <source>
        <strain evidence="2">CBHHK173m</strain>
    </source>
</reference>
<dbReference type="AlphaFoldDB" id="A0AAD6U6J9"/>
<feature type="compositionally biased region" description="Basic and acidic residues" evidence="1">
    <location>
        <begin position="90"/>
        <end position="100"/>
    </location>
</feature>
<comment type="caution">
    <text evidence="2">The sequence shown here is derived from an EMBL/GenBank/DDBJ whole genome shotgun (WGS) entry which is preliminary data.</text>
</comment>
<keyword evidence="3" id="KW-1185">Reference proteome</keyword>
<protein>
    <submittedName>
        <fullName evidence="2">Uncharacterized protein</fullName>
    </submittedName>
</protein>
<dbReference type="Proteomes" id="UP001222325">
    <property type="component" value="Unassembled WGS sequence"/>
</dbReference>
<evidence type="ECO:0000256" key="1">
    <source>
        <dbReference type="SAM" id="MobiDB-lite"/>
    </source>
</evidence>
<evidence type="ECO:0000313" key="2">
    <source>
        <dbReference type="EMBL" id="KAJ7086347.1"/>
    </source>
</evidence>
<organism evidence="2 3">
    <name type="scientific">Mycena belliarum</name>
    <dbReference type="NCBI Taxonomy" id="1033014"/>
    <lineage>
        <taxon>Eukaryota</taxon>
        <taxon>Fungi</taxon>
        <taxon>Dikarya</taxon>
        <taxon>Basidiomycota</taxon>
        <taxon>Agaricomycotina</taxon>
        <taxon>Agaricomycetes</taxon>
        <taxon>Agaricomycetidae</taxon>
        <taxon>Agaricales</taxon>
        <taxon>Marasmiineae</taxon>
        <taxon>Mycenaceae</taxon>
        <taxon>Mycena</taxon>
    </lineage>
</organism>
<feature type="region of interest" description="Disordered" evidence="1">
    <location>
        <begin position="1"/>
        <end position="127"/>
    </location>
</feature>